<organism evidence="2 3">
    <name type="scientific">Phytohabitans aurantiacus</name>
    <dbReference type="NCBI Taxonomy" id="3016789"/>
    <lineage>
        <taxon>Bacteria</taxon>
        <taxon>Bacillati</taxon>
        <taxon>Actinomycetota</taxon>
        <taxon>Actinomycetes</taxon>
        <taxon>Micromonosporales</taxon>
        <taxon>Micromonosporaceae</taxon>
    </lineage>
</organism>
<dbReference type="Gene3D" id="3.40.50.150">
    <property type="entry name" value="Vaccinia Virus protein VP39"/>
    <property type="match status" value="1"/>
</dbReference>
<dbReference type="InterPro" id="IPR029063">
    <property type="entry name" value="SAM-dependent_MTases_sf"/>
</dbReference>
<evidence type="ECO:0000313" key="3">
    <source>
        <dbReference type="Proteomes" id="UP001144280"/>
    </source>
</evidence>
<name>A0ABQ5QXQ9_9ACTN</name>
<dbReference type="InterPro" id="IPR006764">
    <property type="entry name" value="SAM_dep_MeTrfase_SAV2177_type"/>
</dbReference>
<dbReference type="Pfam" id="PF04672">
    <property type="entry name" value="Methyltransf_19"/>
    <property type="match status" value="1"/>
</dbReference>
<protein>
    <recommendedName>
        <fullName evidence="4">S-adenosyl methyltransferase</fullName>
    </recommendedName>
</protein>
<dbReference type="RefSeq" id="WP_281898061.1">
    <property type="nucleotide sequence ID" value="NZ_BSDI01000019.1"/>
</dbReference>
<dbReference type="PIRSF" id="PIRSF017393">
    <property type="entry name" value="MTase_SAV2177"/>
    <property type="match status" value="1"/>
</dbReference>
<evidence type="ECO:0008006" key="4">
    <source>
        <dbReference type="Google" id="ProtNLM"/>
    </source>
</evidence>
<dbReference type="Proteomes" id="UP001144280">
    <property type="component" value="Unassembled WGS sequence"/>
</dbReference>
<accession>A0ABQ5QXQ9</accession>
<feature type="region of interest" description="Disordered" evidence="1">
    <location>
        <begin position="256"/>
        <end position="279"/>
    </location>
</feature>
<evidence type="ECO:0000256" key="1">
    <source>
        <dbReference type="SAM" id="MobiDB-lite"/>
    </source>
</evidence>
<comment type="caution">
    <text evidence="2">The sequence shown here is derived from an EMBL/GenBank/DDBJ whole genome shotgun (WGS) entry which is preliminary data.</text>
</comment>
<evidence type="ECO:0000313" key="2">
    <source>
        <dbReference type="EMBL" id="GLH98827.1"/>
    </source>
</evidence>
<sequence>MDYRTVPEWAREVSHPEKASAARVYDYLLGGTHHLEADRLVGAAIQQAKPAVPLQMMTNRAFLGRAVRFMVDAGIKQFLDIGSGIPTVGNVHETAQMRSSGCRVVYVDCDPVAVMQSLQLLAGAPFATALEGDLTRPEEILAELATAEIRRLIDPQEPVGLLLMAVTHFVSDEENLHDHVATLREWLPPGSFMALSQGAVESYTPEEIAQIRAAYAGQRAAIPTARTWEQTRRFFDGLVLQDPGLVYLPQWRPEPNDPSFFNDDPRRSGSHAGVGLRAR</sequence>
<proteinExistence type="predicted"/>
<reference evidence="2" key="1">
    <citation type="submission" date="2022-12" db="EMBL/GenBank/DDBJ databases">
        <title>New Phytohabitans aurantiacus sp. RD004123 nov., an actinomycete isolated from soil.</title>
        <authorList>
            <person name="Triningsih D.W."/>
            <person name="Harunari E."/>
            <person name="Igarashi Y."/>
        </authorList>
    </citation>
    <scope>NUCLEOTIDE SEQUENCE</scope>
    <source>
        <strain evidence="2">RD004123</strain>
    </source>
</reference>
<keyword evidence="3" id="KW-1185">Reference proteome</keyword>
<gene>
    <name evidence="2" type="ORF">Pa4123_41020</name>
</gene>
<dbReference type="EMBL" id="BSDI01000019">
    <property type="protein sequence ID" value="GLH98827.1"/>
    <property type="molecule type" value="Genomic_DNA"/>
</dbReference>
<dbReference type="SUPFAM" id="SSF53335">
    <property type="entry name" value="S-adenosyl-L-methionine-dependent methyltransferases"/>
    <property type="match status" value="1"/>
</dbReference>